<dbReference type="GO" id="GO:0006397">
    <property type="term" value="P:mRNA processing"/>
    <property type="evidence" value="ECO:0007669"/>
    <property type="project" value="InterPro"/>
</dbReference>
<dbReference type="GO" id="GO:0036498">
    <property type="term" value="P:IRE1-mediated unfolded protein response"/>
    <property type="evidence" value="ECO:0007669"/>
    <property type="project" value="TreeGrafter"/>
</dbReference>
<reference evidence="9 10" key="1">
    <citation type="submission" date="2017-12" db="EMBL/GenBank/DDBJ databases">
        <authorList>
            <person name="Pombert J.-F."/>
            <person name="Haag K.L."/>
            <person name="Ebert D."/>
        </authorList>
    </citation>
    <scope>NUCLEOTIDE SEQUENCE [LARGE SCALE GENOMIC DNA]</scope>
    <source>
        <strain evidence="9">IL-BN-2</strain>
    </source>
</reference>
<evidence type="ECO:0000256" key="4">
    <source>
        <dbReference type="SAM" id="MobiDB-lite"/>
    </source>
</evidence>
<feature type="chain" id="PRO_5020630388" evidence="6">
    <location>
        <begin position="18"/>
        <end position="747"/>
    </location>
</feature>
<evidence type="ECO:0000256" key="1">
    <source>
        <dbReference type="ARBA" id="ARBA00022729"/>
    </source>
</evidence>
<keyword evidence="5" id="KW-0472">Membrane</keyword>
<dbReference type="GO" id="GO:0004674">
    <property type="term" value="F:protein serine/threonine kinase activity"/>
    <property type="evidence" value="ECO:0007669"/>
    <property type="project" value="InterPro"/>
</dbReference>
<dbReference type="GO" id="GO:0051082">
    <property type="term" value="F:unfolded protein binding"/>
    <property type="evidence" value="ECO:0007669"/>
    <property type="project" value="TreeGrafter"/>
</dbReference>
<dbReference type="InterPro" id="IPR000719">
    <property type="entry name" value="Prot_kinase_dom"/>
</dbReference>
<keyword evidence="9" id="KW-0418">Kinase</keyword>
<dbReference type="GO" id="GO:1990604">
    <property type="term" value="C:IRE1-TRAF2-ASK1 complex"/>
    <property type="evidence" value="ECO:0007669"/>
    <property type="project" value="TreeGrafter"/>
</dbReference>
<dbReference type="InterPro" id="IPR011009">
    <property type="entry name" value="Kinase-like_dom_sf"/>
</dbReference>
<evidence type="ECO:0000256" key="6">
    <source>
        <dbReference type="SAM" id="SignalP"/>
    </source>
</evidence>
<dbReference type="EMBL" id="PIXR01000057">
    <property type="protein sequence ID" value="TBU09603.1"/>
    <property type="molecule type" value="Genomic_DNA"/>
</dbReference>
<evidence type="ECO:0000256" key="3">
    <source>
        <dbReference type="ARBA" id="ARBA00022840"/>
    </source>
</evidence>
<evidence type="ECO:0000259" key="8">
    <source>
        <dbReference type="PROSITE" id="PS51392"/>
    </source>
</evidence>
<keyword evidence="5" id="KW-1133">Transmembrane helix</keyword>
<protein>
    <submittedName>
        <fullName evidence="9">Serine/threonine-protein kinase/endoribonuclease</fullName>
    </submittedName>
</protein>
<accession>A0A4Q9LMK0</accession>
<evidence type="ECO:0000259" key="7">
    <source>
        <dbReference type="PROSITE" id="PS50011"/>
    </source>
</evidence>
<dbReference type="SMART" id="SM00580">
    <property type="entry name" value="PUG"/>
    <property type="match status" value="1"/>
</dbReference>
<evidence type="ECO:0000256" key="2">
    <source>
        <dbReference type="ARBA" id="ARBA00022741"/>
    </source>
</evidence>
<keyword evidence="1 6" id="KW-0732">Signal</keyword>
<keyword evidence="3" id="KW-0067">ATP-binding</keyword>
<dbReference type="GO" id="GO:0004521">
    <property type="term" value="F:RNA endonuclease activity"/>
    <property type="evidence" value="ECO:0007669"/>
    <property type="project" value="InterPro"/>
</dbReference>
<feature type="signal peptide" evidence="6">
    <location>
        <begin position="1"/>
        <end position="17"/>
    </location>
</feature>
<sequence length="747" mass="88097">MLLFVQLFACGLLIIETQDGFLHVLDKETMKVTTLLNINHIINEDSNQHTGLTYFTPNSSLNLTEYNNKHSKEENLNLEFENTKNILLKEDQEKVLPSHKKFIDSLFLDSNGYFFYKENGKLVSMNLSIVEIIESPKIVRNTVLVSDKNVTIHKIFINNIEIHVFIVNVTITAIDALSYYNRKIFFSYIYYPFTSVCEDLIFQRNSVFLKTKFQTVEFNSNIVGAYMIKKHYNNYYFSKIFTVSKMALPYIKSNRRSKLVYLLSFVVIVLTIIIFRSKRNVVNIKEIIADRKNYVVRKGFFDKTVVIVKVYKKGDIRSENEVNILRKNQSLNIVGYFYQEKRRWSTLIVTEYCKSLHDCNNFNCLRRLSCDILNGIMFLHSKNISHLNLSFQSVCIRNDGCGILTDFEDARYLDSNLSFLEHEIGSKNFRSNEIILFNHKIQNLNSQMAFKADIFGLGIILYFLITRRHPFDLNVNGIPLENMYFSDDEKSDSPSNETMGDQKNNKSLPNKKPDSPPYEDKVSNKKHKSKNKNLEKVESKNSTNEIKKINPIETSLCKNIIKDTENDFEMNILNDKYKLVYLNDHNLHDLVCHCLKLHYMDRPDIFNVSCHPYFWDNEKKFNFLANLSDILENKTEESKRVFLRLERNKRKVFNKSWILYLDKRIEEELNIFRNYNFSTLKGLLRAIRNKGRHYKELPSEIKQLYISFPEGYVDYYVKRFPSLLMTCYYSAKCISTEELLKDFYCKF</sequence>
<dbReference type="InterPro" id="IPR010513">
    <property type="entry name" value="KEN_dom"/>
</dbReference>
<feature type="compositionally biased region" description="Polar residues" evidence="4">
    <location>
        <begin position="493"/>
        <end position="508"/>
    </location>
</feature>
<dbReference type="SUPFAM" id="SSF56112">
    <property type="entry name" value="Protein kinase-like (PK-like)"/>
    <property type="match status" value="1"/>
</dbReference>
<dbReference type="VEuPathDB" id="MicrosporidiaDB:CWI36_0099p0040"/>
<feature type="domain" description="Protein kinase" evidence="7">
    <location>
        <begin position="226"/>
        <end position="614"/>
    </location>
</feature>
<evidence type="ECO:0000256" key="5">
    <source>
        <dbReference type="SAM" id="Phobius"/>
    </source>
</evidence>
<feature type="compositionally biased region" description="Basic and acidic residues" evidence="4">
    <location>
        <begin position="532"/>
        <end position="543"/>
    </location>
</feature>
<dbReference type="InterPro" id="IPR038357">
    <property type="entry name" value="KEN_sf"/>
</dbReference>
<dbReference type="Pfam" id="PF00069">
    <property type="entry name" value="Pkinase"/>
    <property type="match status" value="1"/>
</dbReference>
<dbReference type="Gene3D" id="1.10.510.10">
    <property type="entry name" value="Transferase(Phosphotransferase) domain 1"/>
    <property type="match status" value="1"/>
</dbReference>
<keyword evidence="2" id="KW-0547">Nucleotide-binding</keyword>
<dbReference type="GO" id="GO:0005524">
    <property type="term" value="F:ATP binding"/>
    <property type="evidence" value="ECO:0007669"/>
    <property type="project" value="UniProtKB-KW"/>
</dbReference>
<dbReference type="PROSITE" id="PS51392">
    <property type="entry name" value="KEN"/>
    <property type="match status" value="1"/>
</dbReference>
<feature type="transmembrane region" description="Helical" evidence="5">
    <location>
        <begin position="259"/>
        <end position="275"/>
    </location>
</feature>
<name>A0A4Q9LMK0_9MICR</name>
<dbReference type="VEuPathDB" id="MicrosporidiaDB:CWI39_0057p0040"/>
<dbReference type="AlphaFoldDB" id="A0A4Q9LMK0"/>
<dbReference type="PANTHER" id="PTHR13954:SF6">
    <property type="entry name" value="NON-SPECIFIC SERINE_THREONINE PROTEIN KINASE"/>
    <property type="match status" value="1"/>
</dbReference>
<feature type="region of interest" description="Disordered" evidence="4">
    <location>
        <begin position="487"/>
        <end position="543"/>
    </location>
</feature>
<dbReference type="InterPro" id="IPR045133">
    <property type="entry name" value="IRE1/2-like"/>
</dbReference>
<dbReference type="Gene3D" id="1.20.1440.180">
    <property type="entry name" value="KEN domain"/>
    <property type="match status" value="1"/>
</dbReference>
<feature type="compositionally biased region" description="Basic and acidic residues" evidence="4">
    <location>
        <begin position="511"/>
        <end position="523"/>
    </location>
</feature>
<proteinExistence type="predicted"/>
<dbReference type="Proteomes" id="UP000293045">
    <property type="component" value="Unassembled WGS sequence"/>
</dbReference>
<keyword evidence="9" id="KW-0808">Transferase</keyword>
<evidence type="ECO:0000313" key="10">
    <source>
        <dbReference type="Proteomes" id="UP000293045"/>
    </source>
</evidence>
<feature type="domain" description="KEN" evidence="8">
    <location>
        <begin position="617"/>
        <end position="746"/>
    </location>
</feature>
<keyword evidence="5" id="KW-0812">Transmembrane</keyword>
<dbReference type="PANTHER" id="PTHR13954">
    <property type="entry name" value="IRE1-RELATED"/>
    <property type="match status" value="1"/>
</dbReference>
<dbReference type="SMART" id="SM00220">
    <property type="entry name" value="S_TKc"/>
    <property type="match status" value="1"/>
</dbReference>
<organism evidence="9 10">
    <name type="scientific">Hamiltosporidium magnivora</name>
    <dbReference type="NCBI Taxonomy" id="148818"/>
    <lineage>
        <taxon>Eukaryota</taxon>
        <taxon>Fungi</taxon>
        <taxon>Fungi incertae sedis</taxon>
        <taxon>Microsporidia</taxon>
        <taxon>Dubosqiidae</taxon>
        <taxon>Hamiltosporidium</taxon>
    </lineage>
</organism>
<gene>
    <name evidence="9" type="ORF">CWI39_0057p0040</name>
</gene>
<comment type="caution">
    <text evidence="9">The sequence shown here is derived from an EMBL/GenBank/DDBJ whole genome shotgun (WGS) entry which is preliminary data.</text>
</comment>
<dbReference type="GO" id="GO:0070059">
    <property type="term" value="P:intrinsic apoptotic signaling pathway in response to endoplasmic reticulum stress"/>
    <property type="evidence" value="ECO:0007669"/>
    <property type="project" value="TreeGrafter"/>
</dbReference>
<dbReference type="Pfam" id="PF06479">
    <property type="entry name" value="Ribonuc_2-5A"/>
    <property type="match status" value="1"/>
</dbReference>
<dbReference type="PROSITE" id="PS50011">
    <property type="entry name" value="PROTEIN_KINASE_DOM"/>
    <property type="match status" value="1"/>
</dbReference>
<evidence type="ECO:0000313" key="9">
    <source>
        <dbReference type="EMBL" id="TBU09603.1"/>
    </source>
</evidence>